<accession>A0A926UUV7</accession>
<feature type="transmembrane region" description="Helical" evidence="8">
    <location>
        <begin position="311"/>
        <end position="333"/>
    </location>
</feature>
<keyword evidence="7 8" id="KW-0472">Membrane</keyword>
<dbReference type="PANTHER" id="PTHR36838:SF1">
    <property type="entry name" value="SLR1864 PROTEIN"/>
    <property type="match status" value="1"/>
</dbReference>
<dbReference type="RefSeq" id="WP_190352110.1">
    <property type="nucleotide sequence ID" value="NZ_JACJPY010000062.1"/>
</dbReference>
<feature type="transmembrane region" description="Helical" evidence="8">
    <location>
        <begin position="225"/>
        <end position="243"/>
    </location>
</feature>
<dbReference type="PANTHER" id="PTHR36838">
    <property type="entry name" value="AUXIN EFFLUX CARRIER FAMILY PROTEIN"/>
    <property type="match status" value="1"/>
</dbReference>
<dbReference type="Pfam" id="PF03547">
    <property type="entry name" value="Mem_trans"/>
    <property type="match status" value="1"/>
</dbReference>
<gene>
    <name evidence="9" type="ORF">H6F44_16410</name>
</gene>
<organism evidence="9 10">
    <name type="scientific">Pseudanabaena cinerea FACHB-1277</name>
    <dbReference type="NCBI Taxonomy" id="2949581"/>
    <lineage>
        <taxon>Bacteria</taxon>
        <taxon>Bacillati</taxon>
        <taxon>Cyanobacteriota</taxon>
        <taxon>Cyanophyceae</taxon>
        <taxon>Pseudanabaenales</taxon>
        <taxon>Pseudanabaenaceae</taxon>
        <taxon>Pseudanabaena</taxon>
        <taxon>Pseudanabaena cinerea</taxon>
    </lineage>
</organism>
<dbReference type="EMBL" id="JACJPY010000062">
    <property type="protein sequence ID" value="MBD2151691.1"/>
    <property type="molecule type" value="Genomic_DNA"/>
</dbReference>
<keyword evidence="5 8" id="KW-0812">Transmembrane</keyword>
<evidence type="ECO:0000256" key="2">
    <source>
        <dbReference type="ARBA" id="ARBA00010145"/>
    </source>
</evidence>
<comment type="caution">
    <text evidence="9">The sequence shown here is derived from an EMBL/GenBank/DDBJ whole genome shotgun (WGS) entry which is preliminary data.</text>
</comment>
<evidence type="ECO:0000256" key="7">
    <source>
        <dbReference type="ARBA" id="ARBA00023136"/>
    </source>
</evidence>
<dbReference type="InterPro" id="IPR004776">
    <property type="entry name" value="Mem_transp_PIN-like"/>
</dbReference>
<evidence type="ECO:0000256" key="6">
    <source>
        <dbReference type="ARBA" id="ARBA00022989"/>
    </source>
</evidence>
<feature type="transmembrane region" description="Helical" evidence="8">
    <location>
        <begin position="63"/>
        <end position="86"/>
    </location>
</feature>
<keyword evidence="3" id="KW-0813">Transport</keyword>
<feature type="transmembrane region" description="Helical" evidence="8">
    <location>
        <begin position="38"/>
        <end position="57"/>
    </location>
</feature>
<proteinExistence type="inferred from homology"/>
<keyword evidence="4" id="KW-1003">Cell membrane</keyword>
<evidence type="ECO:0000256" key="8">
    <source>
        <dbReference type="SAM" id="Phobius"/>
    </source>
</evidence>
<evidence type="ECO:0000313" key="10">
    <source>
        <dbReference type="Proteomes" id="UP000631421"/>
    </source>
</evidence>
<evidence type="ECO:0000256" key="3">
    <source>
        <dbReference type="ARBA" id="ARBA00022448"/>
    </source>
</evidence>
<name>A0A926UUV7_9CYAN</name>
<comment type="similarity">
    <text evidence="2">Belongs to the auxin efflux carrier (TC 2.A.69) family.</text>
</comment>
<dbReference type="GO" id="GO:0005886">
    <property type="term" value="C:plasma membrane"/>
    <property type="evidence" value="ECO:0007669"/>
    <property type="project" value="UniProtKB-SubCell"/>
</dbReference>
<dbReference type="Proteomes" id="UP000631421">
    <property type="component" value="Unassembled WGS sequence"/>
</dbReference>
<feature type="transmembrane region" description="Helical" evidence="8">
    <location>
        <begin position="255"/>
        <end position="278"/>
    </location>
</feature>
<reference evidence="9 10" key="1">
    <citation type="journal article" date="2015" name="ISME J.">
        <title>Draft Genome Sequence of Streptomyces incarnatus NRRL8089, which Produces the Nucleoside Antibiotic Sinefungin.</title>
        <authorList>
            <person name="Oshima K."/>
            <person name="Hattori M."/>
            <person name="Shimizu H."/>
            <person name="Fukuda K."/>
            <person name="Nemoto M."/>
            <person name="Inagaki K."/>
            <person name="Tamura T."/>
        </authorList>
    </citation>
    <scope>NUCLEOTIDE SEQUENCE [LARGE SCALE GENOMIC DNA]</scope>
    <source>
        <strain evidence="9 10">FACHB-1277</strain>
    </source>
</reference>
<sequence>MEFSLDNPLVNLYVRLIGWVMAGFILGKFLSKSVTGTLGRFLFFVGAPFSIVAFMRSTNISGYMAIAPISAWTALLVGAGLAWVWIDLGLSDEQLKSISRGLSINRHQDHAPDEVVQSNWSRPTQGSFLLAMMVGNTGFLGFPVILTLIGAEYFAWGLFYDLSISLGVQIFGVTLAAYYGNAEMMKGWIAPVMTVVKNPSLWAFVFGALLRTLQLPPLADQFLKTGAWLVINLFLILIGLQLSRLSSLKNLKQGLTCLSIKMLLTPLVVGTGLMFFGVTGPPRLLLVLLMGMPPAFVTTLYAERYGLDRDLAITTVALGSILILFTIPLWIWLFGL</sequence>
<feature type="transmembrane region" description="Helical" evidence="8">
    <location>
        <begin position="12"/>
        <end position="31"/>
    </location>
</feature>
<dbReference type="InterPro" id="IPR038770">
    <property type="entry name" value="Na+/solute_symporter_sf"/>
</dbReference>
<evidence type="ECO:0000256" key="1">
    <source>
        <dbReference type="ARBA" id="ARBA00004651"/>
    </source>
</evidence>
<evidence type="ECO:0000256" key="5">
    <source>
        <dbReference type="ARBA" id="ARBA00022692"/>
    </source>
</evidence>
<feature type="transmembrane region" description="Helical" evidence="8">
    <location>
        <begin position="284"/>
        <end position="302"/>
    </location>
</feature>
<dbReference type="Gene3D" id="1.20.1530.20">
    <property type="match status" value="1"/>
</dbReference>
<evidence type="ECO:0000256" key="4">
    <source>
        <dbReference type="ARBA" id="ARBA00022475"/>
    </source>
</evidence>
<keyword evidence="10" id="KW-1185">Reference proteome</keyword>
<evidence type="ECO:0000313" key="9">
    <source>
        <dbReference type="EMBL" id="MBD2151691.1"/>
    </source>
</evidence>
<comment type="subcellular location">
    <subcellularLocation>
        <location evidence="1">Cell membrane</location>
        <topology evidence="1">Multi-pass membrane protein</topology>
    </subcellularLocation>
</comment>
<keyword evidence="6 8" id="KW-1133">Transmembrane helix</keyword>
<feature type="transmembrane region" description="Helical" evidence="8">
    <location>
        <begin position="128"/>
        <end position="151"/>
    </location>
</feature>
<dbReference type="AlphaFoldDB" id="A0A926UUV7"/>
<feature type="transmembrane region" description="Helical" evidence="8">
    <location>
        <begin position="157"/>
        <end position="180"/>
    </location>
</feature>
<dbReference type="GO" id="GO:0055085">
    <property type="term" value="P:transmembrane transport"/>
    <property type="evidence" value="ECO:0007669"/>
    <property type="project" value="InterPro"/>
</dbReference>
<protein>
    <submittedName>
        <fullName evidence="9">AEC family transporter</fullName>
    </submittedName>
</protein>